<dbReference type="Pfam" id="PF14475">
    <property type="entry name" value="Mso1_Sec1_bdg"/>
    <property type="match status" value="1"/>
</dbReference>
<sequence length="192" mass="21469">MLRVQPSEQSRNLWSKVKQRSKGISSGITSGIASGISNLSLHQESDGDKETDTLVHKALVNYYITRDLPFPDWLGAEDHKHPKGSNVFTKASSTITSRILPNQSPSSSKSRHSLTGIYQSAEQNTPSSAVKTKLLIRQNTNTRVNDRLKSRENAISTEEHTEVQRTVIHHNINPPNTTVSSTSSRRTVWRRN</sequence>
<accession>C4R4U2</accession>
<reference evidence="3 4" key="1">
    <citation type="journal article" date="2009" name="Nat. Biotechnol.">
        <title>Genome sequence of the recombinant protein production host Pichia pastoris.</title>
        <authorList>
            <person name="De Schutter K."/>
            <person name="Lin Y.C."/>
            <person name="Tiels P."/>
            <person name="Van Hecke A."/>
            <person name="Glinka S."/>
            <person name="Weber-Lehmann J."/>
            <person name="Rouze P."/>
            <person name="Van de Peer Y."/>
            <person name="Callewaert N."/>
        </authorList>
    </citation>
    <scope>NUCLEOTIDE SEQUENCE [LARGE SCALE GENOMIC DNA]</scope>
    <source>
        <strain evidence="4">GS115 / ATCC 20864</strain>
    </source>
</reference>
<dbReference type="OrthoDB" id="3981242at2759"/>
<dbReference type="FunCoup" id="C4R4U2">
    <property type="interactions" value="20"/>
</dbReference>
<organism evidence="3 4">
    <name type="scientific">Komagataella phaffii (strain GS115 / ATCC 20864)</name>
    <name type="common">Yeast</name>
    <name type="synonym">Pichia pastoris</name>
    <dbReference type="NCBI Taxonomy" id="644223"/>
    <lineage>
        <taxon>Eukaryota</taxon>
        <taxon>Fungi</taxon>
        <taxon>Dikarya</taxon>
        <taxon>Ascomycota</taxon>
        <taxon>Saccharomycotina</taxon>
        <taxon>Pichiomycetes</taxon>
        <taxon>Pichiales</taxon>
        <taxon>Pichiaceae</taxon>
        <taxon>Komagataella</taxon>
    </lineage>
</organism>
<feature type="domain" description="Mso1 N-terminal" evidence="2">
    <location>
        <begin position="36"/>
        <end position="74"/>
    </location>
</feature>
<dbReference type="HOGENOM" id="CLU_1415655_0_0_1"/>
<keyword evidence="4" id="KW-1185">Reference proteome</keyword>
<gene>
    <name evidence="3" type="ordered locus">PAS_chr3_0529</name>
</gene>
<dbReference type="KEGG" id="ppa:PAS_chr3_0529"/>
<evidence type="ECO:0000313" key="4">
    <source>
        <dbReference type="Proteomes" id="UP000000314"/>
    </source>
</evidence>
<dbReference type="STRING" id="644223.C4R4U2"/>
<dbReference type="RefSeq" id="XP_002492757.1">
    <property type="nucleotide sequence ID" value="XM_002492712.1"/>
</dbReference>
<evidence type="ECO:0000256" key="1">
    <source>
        <dbReference type="SAM" id="MobiDB-lite"/>
    </source>
</evidence>
<dbReference type="Proteomes" id="UP000000314">
    <property type="component" value="Chromosome 3"/>
</dbReference>
<protein>
    <recommendedName>
        <fullName evidence="2">Mso1 N-terminal domain-containing protein</fullName>
    </recommendedName>
</protein>
<proteinExistence type="predicted"/>
<evidence type="ECO:0000259" key="2">
    <source>
        <dbReference type="Pfam" id="PF14475"/>
    </source>
</evidence>
<dbReference type="EMBL" id="FN392321">
    <property type="protein sequence ID" value="CAY70578.1"/>
    <property type="molecule type" value="Genomic_DNA"/>
</dbReference>
<dbReference type="InterPro" id="IPR028095">
    <property type="entry name" value="Mso1_N_dom"/>
</dbReference>
<dbReference type="AlphaFoldDB" id="C4R4U2"/>
<dbReference type="InParanoid" id="C4R4U2"/>
<evidence type="ECO:0000313" key="3">
    <source>
        <dbReference type="EMBL" id="CAY70578.1"/>
    </source>
</evidence>
<name>C4R4U2_KOMPG</name>
<dbReference type="GeneID" id="8199897"/>
<feature type="region of interest" description="Disordered" evidence="1">
    <location>
        <begin position="171"/>
        <end position="192"/>
    </location>
</feature>
<feature type="compositionally biased region" description="Low complexity" evidence="1">
    <location>
        <begin position="177"/>
        <end position="186"/>
    </location>
</feature>